<dbReference type="Pfam" id="PF00158">
    <property type="entry name" value="Sigma54_activat"/>
    <property type="match status" value="1"/>
</dbReference>
<dbReference type="InterPro" id="IPR025662">
    <property type="entry name" value="Sigma_54_int_dom_ATP-bd_1"/>
</dbReference>
<dbReference type="Gene3D" id="1.10.10.60">
    <property type="entry name" value="Homeodomain-like"/>
    <property type="match status" value="1"/>
</dbReference>
<reference evidence="8 9" key="1">
    <citation type="submission" date="2020-10" db="EMBL/GenBank/DDBJ databases">
        <title>ChiBAC.</title>
        <authorList>
            <person name="Zenner C."/>
            <person name="Hitch T.C.A."/>
            <person name="Clavel T."/>
        </authorList>
    </citation>
    <scope>NUCLEOTIDE SEQUENCE [LARGE SCALE GENOMIC DNA]</scope>
    <source>
        <strain evidence="8 9">DSM 108706</strain>
    </source>
</reference>
<dbReference type="Gene3D" id="3.40.50.300">
    <property type="entry name" value="P-loop containing nucleotide triphosphate hydrolases"/>
    <property type="match status" value="1"/>
</dbReference>
<evidence type="ECO:0000313" key="8">
    <source>
        <dbReference type="EMBL" id="MBE5034694.1"/>
    </source>
</evidence>
<dbReference type="InterPro" id="IPR000014">
    <property type="entry name" value="PAS"/>
</dbReference>
<feature type="domain" description="Sigma-54 factor interaction" evidence="6">
    <location>
        <begin position="227"/>
        <end position="456"/>
    </location>
</feature>
<keyword evidence="3" id="KW-0805">Transcription regulation</keyword>
<keyword evidence="1" id="KW-0547">Nucleotide-binding</keyword>
<dbReference type="PROSITE" id="PS50112">
    <property type="entry name" value="PAS"/>
    <property type="match status" value="1"/>
</dbReference>
<dbReference type="InterPro" id="IPR002078">
    <property type="entry name" value="Sigma_54_int"/>
</dbReference>
<dbReference type="Pfam" id="PF25601">
    <property type="entry name" value="AAA_lid_14"/>
    <property type="match status" value="1"/>
</dbReference>
<sequence>MDKSTIITLVSNMGSPAFLADEDGKVLLKNISMRYIRERLGTGELHHLNEMEIVLGGYEAHRVRKFKIRDTNIDGLVYYLDYPDGDKVRMFVFDRSISADKTMTDIMEHIDEVVVIFNQYGVIEKINSIADSILPFSREDIVGKDIRELVKWGMVEDPIILKLIEKKQKVYGDIAYPNGKVISYTAIPVFGSRGNFRGGVLTGRDISRIISLVQQRDRNEEDEDVEYISVSDSMREIKNMVDTVAASDATVFITGESGVGKEVLARRVWKNSGRRNGPFMAVNCGAIPSELIESEFFGYEKGAFTGANAKGKEGLLEAANGGTLFMDEIGELPLDMQKKLLRAIQEGAIIRVGGTKTKKINVRFICATNKTTEELRNPAVFRQDLYYRLNVIPVEVPALRDRREDIMPLVGYYLQHFNDKYHRKVFMTEEAKHILDEYRWPGNIRELKNVIERCVVLAPQDEVDGIQMDRMLGLGSLDKIQGSHFIKERKPVTKVEIDTEDDEESILIRDIMDINEAHRICEQIIIKKAVEKYGNITKAAEAVGINPSTIYRKIKSGQLEI</sequence>
<dbReference type="PANTHER" id="PTHR32071">
    <property type="entry name" value="TRANSCRIPTIONAL REGULATORY PROTEIN"/>
    <property type="match status" value="1"/>
</dbReference>
<dbReference type="PROSITE" id="PS00676">
    <property type="entry name" value="SIGMA54_INTERACT_2"/>
    <property type="match status" value="1"/>
</dbReference>
<evidence type="ECO:0000259" key="7">
    <source>
        <dbReference type="PROSITE" id="PS50112"/>
    </source>
</evidence>
<evidence type="ECO:0000256" key="3">
    <source>
        <dbReference type="ARBA" id="ARBA00023015"/>
    </source>
</evidence>
<dbReference type="InterPro" id="IPR035965">
    <property type="entry name" value="PAS-like_dom_sf"/>
</dbReference>
<organism evidence="8 9">
    <name type="scientific">Gallibacter intestinalis</name>
    <dbReference type="NCBI Taxonomy" id="2779356"/>
    <lineage>
        <taxon>Bacteria</taxon>
        <taxon>Bacillati</taxon>
        <taxon>Bacillota</taxon>
        <taxon>Clostridia</taxon>
        <taxon>Eubacteriales</taxon>
        <taxon>Eubacteriaceae</taxon>
        <taxon>Gallibacter</taxon>
    </lineage>
</organism>
<dbReference type="SUPFAM" id="SSF46689">
    <property type="entry name" value="Homeodomain-like"/>
    <property type="match status" value="1"/>
</dbReference>
<evidence type="ECO:0000256" key="1">
    <source>
        <dbReference type="ARBA" id="ARBA00022741"/>
    </source>
</evidence>
<dbReference type="InterPro" id="IPR003593">
    <property type="entry name" value="AAA+_ATPase"/>
</dbReference>
<dbReference type="InterPro" id="IPR025943">
    <property type="entry name" value="Sigma_54_int_dom_ATP-bd_2"/>
</dbReference>
<dbReference type="InterPro" id="IPR058031">
    <property type="entry name" value="AAA_lid_NorR"/>
</dbReference>
<evidence type="ECO:0000313" key="9">
    <source>
        <dbReference type="Proteomes" id="UP001516588"/>
    </source>
</evidence>
<keyword evidence="4" id="KW-0238">DNA-binding</keyword>
<dbReference type="Pfam" id="PF02954">
    <property type="entry name" value="HTH_8"/>
    <property type="match status" value="1"/>
</dbReference>
<dbReference type="SMART" id="SM00382">
    <property type="entry name" value="AAA"/>
    <property type="match status" value="1"/>
</dbReference>
<evidence type="ECO:0000259" key="6">
    <source>
        <dbReference type="PROSITE" id="PS50045"/>
    </source>
</evidence>
<accession>A0ABR9QUZ3</accession>
<gene>
    <name evidence="8" type="ORF">INF20_00120</name>
</gene>
<proteinExistence type="predicted"/>
<keyword evidence="2" id="KW-0067">ATP-binding</keyword>
<keyword evidence="9" id="KW-1185">Reference proteome</keyword>
<dbReference type="PROSITE" id="PS00675">
    <property type="entry name" value="SIGMA54_INTERACT_1"/>
    <property type="match status" value="1"/>
</dbReference>
<name>A0ABR9QUZ3_9FIRM</name>
<protein>
    <submittedName>
        <fullName evidence="8">Sigma 54-interacting transcriptional regulator</fullName>
    </submittedName>
</protein>
<keyword evidence="5" id="KW-0804">Transcription</keyword>
<evidence type="ECO:0000256" key="5">
    <source>
        <dbReference type="ARBA" id="ARBA00023163"/>
    </source>
</evidence>
<dbReference type="PROSITE" id="PS00688">
    <property type="entry name" value="SIGMA54_INTERACT_3"/>
    <property type="match status" value="1"/>
</dbReference>
<comment type="caution">
    <text evidence="8">The sequence shown here is derived from an EMBL/GenBank/DDBJ whole genome shotgun (WGS) entry which is preliminary data.</text>
</comment>
<dbReference type="SUPFAM" id="SSF52540">
    <property type="entry name" value="P-loop containing nucleoside triphosphate hydrolases"/>
    <property type="match status" value="1"/>
</dbReference>
<dbReference type="EMBL" id="JADCKA010000001">
    <property type="protein sequence ID" value="MBE5034694.1"/>
    <property type="molecule type" value="Genomic_DNA"/>
</dbReference>
<dbReference type="Gene3D" id="1.10.8.60">
    <property type="match status" value="1"/>
</dbReference>
<dbReference type="SUPFAM" id="SSF55785">
    <property type="entry name" value="PYP-like sensor domain (PAS domain)"/>
    <property type="match status" value="1"/>
</dbReference>
<dbReference type="InterPro" id="IPR027417">
    <property type="entry name" value="P-loop_NTPase"/>
</dbReference>
<feature type="domain" description="PAS" evidence="7">
    <location>
        <begin position="99"/>
        <end position="150"/>
    </location>
</feature>
<dbReference type="InterPro" id="IPR002197">
    <property type="entry name" value="HTH_Fis"/>
</dbReference>
<evidence type="ECO:0000256" key="4">
    <source>
        <dbReference type="ARBA" id="ARBA00023125"/>
    </source>
</evidence>
<dbReference type="Gene3D" id="3.30.450.20">
    <property type="entry name" value="PAS domain"/>
    <property type="match status" value="1"/>
</dbReference>
<dbReference type="InterPro" id="IPR025944">
    <property type="entry name" value="Sigma_54_int_dom_CS"/>
</dbReference>
<dbReference type="InterPro" id="IPR009057">
    <property type="entry name" value="Homeodomain-like_sf"/>
</dbReference>
<dbReference type="PROSITE" id="PS50045">
    <property type="entry name" value="SIGMA54_INTERACT_4"/>
    <property type="match status" value="1"/>
</dbReference>
<dbReference type="CDD" id="cd00009">
    <property type="entry name" value="AAA"/>
    <property type="match status" value="1"/>
</dbReference>
<evidence type="ECO:0000256" key="2">
    <source>
        <dbReference type="ARBA" id="ARBA00022840"/>
    </source>
</evidence>
<dbReference type="Proteomes" id="UP001516588">
    <property type="component" value="Unassembled WGS sequence"/>
</dbReference>